<proteinExistence type="predicted"/>
<protein>
    <recommendedName>
        <fullName evidence="2">Dodecin</fullName>
    </recommendedName>
</protein>
<dbReference type="Gene3D" id="3.30.1660.10">
    <property type="entry name" value="Flavin-binding protein dodecin"/>
    <property type="match status" value="1"/>
</dbReference>
<dbReference type="SUPFAM" id="SSF89807">
    <property type="entry name" value="Dodecin-like"/>
    <property type="match status" value="1"/>
</dbReference>
<dbReference type="InterPro" id="IPR036694">
    <property type="entry name" value="Dodecin-like_sf"/>
</dbReference>
<dbReference type="PANTHER" id="PTHR39324:SF1">
    <property type="entry name" value="CALCIUM DODECIN"/>
    <property type="match status" value="1"/>
</dbReference>
<dbReference type="EMBL" id="BART01021035">
    <property type="protein sequence ID" value="GAG95348.1"/>
    <property type="molecule type" value="Genomic_DNA"/>
</dbReference>
<gene>
    <name evidence="1" type="ORF">S01H4_38931</name>
</gene>
<dbReference type="AlphaFoldDB" id="X1CGF3"/>
<dbReference type="Pfam" id="PF07311">
    <property type="entry name" value="Dodecin"/>
    <property type="match status" value="1"/>
</dbReference>
<evidence type="ECO:0000313" key="1">
    <source>
        <dbReference type="EMBL" id="GAG95348.1"/>
    </source>
</evidence>
<sequence>MESTYKLIELVGSSPKGFEDAMQSAVSDAAKSLRDLRIAEVVKQDCKIENGKIVAYRVRFKLSFKMET</sequence>
<dbReference type="InterPro" id="IPR009923">
    <property type="entry name" value="Dodecin"/>
</dbReference>
<dbReference type="PANTHER" id="PTHR39324">
    <property type="entry name" value="CALCIUM DODECIN"/>
    <property type="match status" value="1"/>
</dbReference>
<reference evidence="1" key="1">
    <citation type="journal article" date="2014" name="Front. Microbiol.">
        <title>High frequency of phylogenetically diverse reductive dehalogenase-homologous genes in deep subseafloor sedimentary metagenomes.</title>
        <authorList>
            <person name="Kawai M."/>
            <person name="Futagami T."/>
            <person name="Toyoda A."/>
            <person name="Takaki Y."/>
            <person name="Nishi S."/>
            <person name="Hori S."/>
            <person name="Arai W."/>
            <person name="Tsubouchi T."/>
            <person name="Morono Y."/>
            <person name="Uchiyama I."/>
            <person name="Ito T."/>
            <person name="Fujiyama A."/>
            <person name="Inagaki F."/>
            <person name="Takami H."/>
        </authorList>
    </citation>
    <scope>NUCLEOTIDE SEQUENCE</scope>
    <source>
        <strain evidence="1">Expedition CK06-06</strain>
    </source>
</reference>
<evidence type="ECO:0008006" key="2">
    <source>
        <dbReference type="Google" id="ProtNLM"/>
    </source>
</evidence>
<organism evidence="1">
    <name type="scientific">marine sediment metagenome</name>
    <dbReference type="NCBI Taxonomy" id="412755"/>
    <lineage>
        <taxon>unclassified sequences</taxon>
        <taxon>metagenomes</taxon>
        <taxon>ecological metagenomes</taxon>
    </lineage>
</organism>
<name>X1CGF3_9ZZZZ</name>
<accession>X1CGF3</accession>
<comment type="caution">
    <text evidence="1">The sequence shown here is derived from an EMBL/GenBank/DDBJ whole genome shotgun (WGS) entry which is preliminary data.</text>
</comment>
<dbReference type="InterPro" id="IPR025543">
    <property type="entry name" value="Dodecin-like"/>
</dbReference>